<feature type="domain" description="FHA" evidence="3">
    <location>
        <begin position="124"/>
        <end position="180"/>
    </location>
</feature>
<dbReference type="InterPro" id="IPR008984">
    <property type="entry name" value="SMAD_FHA_dom_sf"/>
</dbReference>
<organism evidence="4 5">
    <name type="scientific">Homoserinimonas hongtaonis</name>
    <dbReference type="NCBI Taxonomy" id="2079791"/>
    <lineage>
        <taxon>Bacteria</taxon>
        <taxon>Bacillati</taxon>
        <taxon>Actinomycetota</taxon>
        <taxon>Actinomycetes</taxon>
        <taxon>Micrococcales</taxon>
        <taxon>Microbacteriaceae</taxon>
        <taxon>Homoserinimonas</taxon>
    </lineage>
</organism>
<feature type="region of interest" description="Disordered" evidence="2">
    <location>
        <begin position="1"/>
        <end position="29"/>
    </location>
</feature>
<dbReference type="InterPro" id="IPR000253">
    <property type="entry name" value="FHA_dom"/>
</dbReference>
<protein>
    <recommendedName>
        <fullName evidence="3">FHA domain-containing protein</fullName>
    </recommendedName>
</protein>
<evidence type="ECO:0000313" key="4">
    <source>
        <dbReference type="EMBL" id="PWB97110.1"/>
    </source>
</evidence>
<accession>A0A2U1SZQ2</accession>
<dbReference type="PROSITE" id="PS50006">
    <property type="entry name" value="FHA_DOMAIN"/>
    <property type="match status" value="1"/>
</dbReference>
<keyword evidence="5" id="KW-1185">Reference proteome</keyword>
<evidence type="ECO:0000256" key="2">
    <source>
        <dbReference type="SAM" id="MobiDB-lite"/>
    </source>
</evidence>
<sequence length="219" mass="22967">MRGVHKMSSDDGFLAPPPGLVPSAKPNEPAVEPVAATDFISLPPGVSLPALDSETLRVDNSRRVRAEREEPETPTFVPMVAPGLPAAVFAPVDEETSFAEVTRAAPEWRIGLPGGGQVLLERTALIGRAPAVNSLWPDAQLVAVIDPVKSVSKTHAALEVAADGSLWVHDLNSTNGVSVSRNHGEEFAVIPDERVSIGDGTVVYLGEFELTVLGAAGKA</sequence>
<evidence type="ECO:0000256" key="1">
    <source>
        <dbReference type="ARBA" id="ARBA00022553"/>
    </source>
</evidence>
<comment type="caution">
    <text evidence="4">The sequence shown here is derived from an EMBL/GenBank/DDBJ whole genome shotgun (WGS) entry which is preliminary data.</text>
</comment>
<proteinExistence type="predicted"/>
<evidence type="ECO:0000313" key="5">
    <source>
        <dbReference type="Proteomes" id="UP000244978"/>
    </source>
</evidence>
<dbReference type="EMBL" id="QEEX01000001">
    <property type="protein sequence ID" value="PWB97110.1"/>
    <property type="molecule type" value="Genomic_DNA"/>
</dbReference>
<gene>
    <name evidence="4" type="ORF">DF220_04110</name>
</gene>
<dbReference type="SUPFAM" id="SSF49879">
    <property type="entry name" value="SMAD/FHA domain"/>
    <property type="match status" value="1"/>
</dbReference>
<dbReference type="Gene3D" id="2.60.200.20">
    <property type="match status" value="1"/>
</dbReference>
<keyword evidence="1" id="KW-0597">Phosphoprotein</keyword>
<reference evidence="5" key="1">
    <citation type="submission" date="2018-04" db="EMBL/GenBank/DDBJ databases">
        <authorList>
            <person name="Liu S."/>
            <person name="Wang Z."/>
            <person name="Li J."/>
        </authorList>
    </citation>
    <scope>NUCLEOTIDE SEQUENCE [LARGE SCALE GENOMIC DNA]</scope>
    <source>
        <strain evidence="5">S1194</strain>
    </source>
</reference>
<evidence type="ECO:0000259" key="3">
    <source>
        <dbReference type="PROSITE" id="PS50006"/>
    </source>
</evidence>
<dbReference type="AlphaFoldDB" id="A0A2U1SZQ2"/>
<dbReference type="Pfam" id="PF00498">
    <property type="entry name" value="FHA"/>
    <property type="match status" value="1"/>
</dbReference>
<name>A0A2U1SZQ2_9MICO</name>
<dbReference type="Proteomes" id="UP000244978">
    <property type="component" value="Unassembled WGS sequence"/>
</dbReference>